<feature type="chain" id="PRO_5005217292" evidence="16">
    <location>
        <begin position="18"/>
        <end position="473"/>
    </location>
</feature>
<dbReference type="CDD" id="cd12910">
    <property type="entry name" value="SPRY_SSH4_like"/>
    <property type="match status" value="1"/>
</dbReference>
<dbReference type="Gene3D" id="2.60.120.920">
    <property type="match status" value="1"/>
</dbReference>
<evidence type="ECO:0000256" key="13">
    <source>
        <dbReference type="ARBA" id="ARBA00025244"/>
    </source>
</evidence>
<sequence length="473" mass="53323">MPKILFTTALLLRACHGLPVGLHENGNGEYTSDGDVFALVMVLVSLVLSALMGLAVVGVVVFTIVKTWKDKKSVKLETMVPGQLDDEFEIEERLRDLSPNEQNLYRSGQDYIKQYPPFNEELSLSTHMAIQEKGVQAWEFIPDPSLPNDAIVVQDRTELHFTSFDYQCSIQTNLPIPKINDVYYYEVKMYQLDSPEDTLVSLGLSTKPYPYFRLPGRHLYSVAYDSNGTRRVNNSFKLSDNELDVFPKLKYGDVIGVGYRVRSGTIFFTRNGKKVSEKSLGGHIKGMRMNNIFPTIGSNNPCVLHVNLGQAGYVFIEANIKKWGYGSREGSRPPLPEYNTSSQDLLLESSNEDDEDIIDPPDFFANTGYESSSTSLQNSAKDIITLNTLPPDEPPVYDDEDPNAVMSLQRITEHNQFLNDDDDHGYDGDHPDDVYEEEDDDDDIRRTVYEARIATELRETSISPDDSDANVHL</sequence>
<evidence type="ECO:0000256" key="7">
    <source>
        <dbReference type="ARBA" id="ARBA00022753"/>
    </source>
</evidence>
<proteinExistence type="inferred from homology"/>
<evidence type="ECO:0000256" key="11">
    <source>
        <dbReference type="ARBA" id="ARBA00023136"/>
    </source>
</evidence>
<keyword evidence="4" id="KW-0813">Transport</keyword>
<dbReference type="Proteomes" id="UP000038830">
    <property type="component" value="Unassembled WGS sequence"/>
</dbReference>
<organism evidence="18 19">
    <name type="scientific">Cyberlindnera jadinii (strain ATCC 18201 / CBS 1600 / BCRC 20928 / JCM 3617 / NBRC 0987 / NRRL Y-1542)</name>
    <name type="common">Torula yeast</name>
    <name type="synonym">Candida utilis</name>
    <dbReference type="NCBI Taxonomy" id="983966"/>
    <lineage>
        <taxon>Eukaryota</taxon>
        <taxon>Fungi</taxon>
        <taxon>Dikarya</taxon>
        <taxon>Ascomycota</taxon>
        <taxon>Saccharomycotina</taxon>
        <taxon>Saccharomycetes</taxon>
        <taxon>Phaffomycetales</taxon>
        <taxon>Phaffomycetaceae</taxon>
        <taxon>Cyberlindnera</taxon>
    </lineage>
</organism>
<feature type="transmembrane region" description="Helical" evidence="15">
    <location>
        <begin position="36"/>
        <end position="65"/>
    </location>
</feature>
<evidence type="ECO:0000313" key="18">
    <source>
        <dbReference type="EMBL" id="CEP22943.1"/>
    </source>
</evidence>
<evidence type="ECO:0000256" key="16">
    <source>
        <dbReference type="SAM" id="SignalP"/>
    </source>
</evidence>
<dbReference type="InterPro" id="IPR013320">
    <property type="entry name" value="ConA-like_dom_sf"/>
</dbReference>
<keyword evidence="16" id="KW-0732">Signal</keyword>
<keyword evidence="6 15" id="KW-0812">Transmembrane</keyword>
<accession>A0A0H5C4M7</accession>
<keyword evidence="10 15" id="KW-1133">Transmembrane helix</keyword>
<evidence type="ECO:0000256" key="1">
    <source>
        <dbReference type="ARBA" id="ARBA00004576"/>
    </source>
</evidence>
<feature type="signal peptide" evidence="16">
    <location>
        <begin position="1"/>
        <end position="17"/>
    </location>
</feature>
<dbReference type="SUPFAM" id="SSF49899">
    <property type="entry name" value="Concanavalin A-like lectins/glucanases"/>
    <property type="match status" value="1"/>
</dbReference>
<evidence type="ECO:0000259" key="17">
    <source>
        <dbReference type="PROSITE" id="PS50188"/>
    </source>
</evidence>
<feature type="region of interest" description="Disordered" evidence="14">
    <location>
        <begin position="417"/>
        <end position="443"/>
    </location>
</feature>
<reference evidence="19" key="1">
    <citation type="journal article" date="2015" name="J. Biotechnol.">
        <title>The structure of the Cyberlindnera jadinii genome and its relation to Candida utilis analyzed by the occurrence of single nucleotide polymorphisms.</title>
        <authorList>
            <person name="Rupp O."/>
            <person name="Brinkrolf K."/>
            <person name="Buerth C."/>
            <person name="Kunigo M."/>
            <person name="Schneider J."/>
            <person name="Jaenicke S."/>
            <person name="Goesmann A."/>
            <person name="Puehler A."/>
            <person name="Jaeger K.-E."/>
            <person name="Ernst J.F."/>
        </authorList>
    </citation>
    <scope>NUCLEOTIDE SEQUENCE [LARGE SCALE GENOMIC DNA]</scope>
    <source>
        <strain evidence="19">ATCC 18201 / CBS 1600 / BCRC 20928 / JCM 3617 / NBRC 0987 / NRRL Y-1542</strain>
    </source>
</reference>
<evidence type="ECO:0000256" key="9">
    <source>
        <dbReference type="ARBA" id="ARBA00022968"/>
    </source>
</evidence>
<dbReference type="InterPro" id="IPR035780">
    <property type="entry name" value="SPRY_Ssh4-like"/>
</dbReference>
<dbReference type="GO" id="GO:0010008">
    <property type="term" value="C:endosome membrane"/>
    <property type="evidence" value="ECO:0007669"/>
    <property type="project" value="UniProtKB-SubCell"/>
</dbReference>
<evidence type="ECO:0000256" key="4">
    <source>
        <dbReference type="ARBA" id="ARBA00022448"/>
    </source>
</evidence>
<keyword evidence="12" id="KW-0325">Glycoprotein</keyword>
<dbReference type="SMART" id="SM00449">
    <property type="entry name" value="SPRY"/>
    <property type="match status" value="1"/>
</dbReference>
<comment type="similarity">
    <text evidence="3">Belongs to the SSH4 family.</text>
</comment>
<protein>
    <submittedName>
        <fullName evidence="18">EAR1 protein</fullName>
    </submittedName>
</protein>
<feature type="region of interest" description="Disordered" evidence="14">
    <location>
        <begin position="353"/>
        <end position="376"/>
    </location>
</feature>
<evidence type="ECO:0000256" key="5">
    <source>
        <dbReference type="ARBA" id="ARBA00022554"/>
    </source>
</evidence>
<comment type="subcellular location">
    <subcellularLocation>
        <location evidence="2">Endosome membrane</location>
        <topology evidence="2">Single-pass type II membrane protein</topology>
    </subcellularLocation>
    <subcellularLocation>
        <location evidence="1">Vacuole membrane</location>
        <topology evidence="1">Single-pass type II membrane protein</topology>
    </subcellularLocation>
</comment>
<dbReference type="FunFam" id="2.60.120.920:FF:000065">
    <property type="entry name" value="Ear1p"/>
    <property type="match status" value="1"/>
</dbReference>
<evidence type="ECO:0000313" key="19">
    <source>
        <dbReference type="Proteomes" id="UP000038830"/>
    </source>
</evidence>
<keyword evidence="9" id="KW-0735">Signal-anchor</keyword>
<dbReference type="GO" id="GO:0005774">
    <property type="term" value="C:vacuolar membrane"/>
    <property type="evidence" value="ECO:0007669"/>
    <property type="project" value="UniProtKB-SubCell"/>
</dbReference>
<comment type="function">
    <text evidence="13">Components of the endosome-vacuole trafficking pathway that regulates nutrient transport. May be involved in processes which determine whether plasma membrane proteins are degraded or routed to the plasma membrane.</text>
</comment>
<gene>
    <name evidence="18" type="primary">EAR1</name>
    <name evidence="18" type="ORF">BN1211_3415</name>
</gene>
<dbReference type="EMBL" id="CDQK01000004">
    <property type="protein sequence ID" value="CEP22943.1"/>
    <property type="molecule type" value="Genomic_DNA"/>
</dbReference>
<evidence type="ECO:0000256" key="14">
    <source>
        <dbReference type="SAM" id="MobiDB-lite"/>
    </source>
</evidence>
<evidence type="ECO:0000256" key="3">
    <source>
        <dbReference type="ARBA" id="ARBA00006990"/>
    </source>
</evidence>
<keyword evidence="11 15" id="KW-0472">Membrane</keyword>
<dbReference type="PANTHER" id="PTHR12864">
    <property type="entry name" value="RAN BINDING PROTEIN 9-RELATED"/>
    <property type="match status" value="1"/>
</dbReference>
<dbReference type="InterPro" id="IPR003877">
    <property type="entry name" value="SPRY_dom"/>
</dbReference>
<dbReference type="AlphaFoldDB" id="A0A0H5C4M7"/>
<evidence type="ECO:0000256" key="15">
    <source>
        <dbReference type="SAM" id="Phobius"/>
    </source>
</evidence>
<keyword evidence="5" id="KW-0926">Vacuole</keyword>
<dbReference type="PROSITE" id="PS50188">
    <property type="entry name" value="B302_SPRY"/>
    <property type="match status" value="1"/>
</dbReference>
<evidence type="ECO:0000256" key="12">
    <source>
        <dbReference type="ARBA" id="ARBA00023180"/>
    </source>
</evidence>
<dbReference type="InterPro" id="IPR043136">
    <property type="entry name" value="B30.2/SPRY_sf"/>
</dbReference>
<feature type="domain" description="B30.2/SPRY" evidence="17">
    <location>
        <begin position="120"/>
        <end position="313"/>
    </location>
</feature>
<dbReference type="Pfam" id="PF00622">
    <property type="entry name" value="SPRY"/>
    <property type="match status" value="1"/>
</dbReference>
<keyword evidence="7" id="KW-0967">Endosome</keyword>
<evidence type="ECO:0000256" key="8">
    <source>
        <dbReference type="ARBA" id="ARBA00022927"/>
    </source>
</evidence>
<name>A0A0H5C4M7_CYBJN</name>
<dbReference type="InterPro" id="IPR050618">
    <property type="entry name" value="Ubq-SigPath_Reg"/>
</dbReference>
<evidence type="ECO:0000256" key="6">
    <source>
        <dbReference type="ARBA" id="ARBA00022692"/>
    </source>
</evidence>
<keyword evidence="8" id="KW-0653">Protein transport</keyword>
<evidence type="ECO:0000256" key="2">
    <source>
        <dbReference type="ARBA" id="ARBA00004639"/>
    </source>
</evidence>
<evidence type="ECO:0000256" key="10">
    <source>
        <dbReference type="ARBA" id="ARBA00022989"/>
    </source>
</evidence>
<dbReference type="InterPro" id="IPR001870">
    <property type="entry name" value="B30.2/SPRY"/>
</dbReference>
<dbReference type="GO" id="GO:0015031">
    <property type="term" value="P:protein transport"/>
    <property type="evidence" value="ECO:0007669"/>
    <property type="project" value="UniProtKB-KW"/>
</dbReference>